<gene>
    <name evidence="3" type="ORF">PVAND_008036</name>
</gene>
<feature type="region of interest" description="Disordered" evidence="1">
    <location>
        <begin position="161"/>
        <end position="204"/>
    </location>
</feature>
<reference evidence="3" key="1">
    <citation type="submission" date="2021-03" db="EMBL/GenBank/DDBJ databases">
        <title>Chromosome level genome of the anhydrobiotic midge Polypedilum vanderplanki.</title>
        <authorList>
            <person name="Yoshida Y."/>
            <person name="Kikawada T."/>
            <person name="Gusev O."/>
        </authorList>
    </citation>
    <scope>NUCLEOTIDE SEQUENCE</scope>
    <source>
        <strain evidence="3">NIAS01</strain>
        <tissue evidence="3">Whole body or cell culture</tissue>
    </source>
</reference>
<accession>A0A9J6C8G5</accession>
<dbReference type="OrthoDB" id="1293114at2759"/>
<sequence>MATVQRRIVHKQFNSPIALYSDVNVKETLDRELRQLGNGAVGIDFSSPSTTRPGSLAKSAVLAALEEEERAQAGMKPVIKEEISRQSRSRCRVDRETVLKINTTRRHRSCCNFQWPPDNELRPQVNSNAQHFDNNKLSKKQVAEIRDFFDNYEQWNEFDNMTASPSSSKSTENLKFDQHDAHRHRRQYGEGEENQSIGLRRRPASALSSLSRKHCFYLPEDKFHSNELQKIRQHFDKSCDNHHHLRVYSDGISNSSFVVTEWRNNEEKALSANQSKNHNNSVSLNEFDQKTSQTSDLTTTAAEIIKINEFCSPNADVGDNRSLIPIVAMPEAASNKNEKYFDAVKCKAIKSSMKLKELEPHETETREEQHNSILMNNDCKLYEKQKQQQQQHEKIQDIQTSSSDGTCRDKYCKNYEFDNAIATAATTSLSTIESKNECFKINEISTINSNSSSSTNRNNLNLDLYFDKELKAWQQTKTYDKYDDDDDDESDTSFSSDCTSSTLTTVIDTTSMTRAMLFTDGIHIYGPYNFDLFTNKFYRFSDDDDESNLANDDEKMTTVPMTNLEFLQHHNITNEKLLKNHDDITIRTTLAKVEEIENGHKLIDSIDLGNEDEDKNIYVDSNKGNSSDRDKDVSYLATTASAEGLKVPFIPLTTINTASTAILSTTPDALNNNTEQFNYERDKIVEITTENEHEYLFVSVNSPSMKETIIKCDESENLNTFTSSTSSIAMSVNRKLVATTSPSITIVPDDDDDDDEHKMKIIFNAMRVCDNQCDDASNEIRGLKREISNDEIIHRNVNDNCFCAESRDEFQP</sequence>
<dbReference type="Pfam" id="PF15936">
    <property type="entry name" value="DUF4749"/>
    <property type="match status" value="1"/>
</dbReference>
<proteinExistence type="predicted"/>
<name>A0A9J6C8G5_POLVA</name>
<evidence type="ECO:0000313" key="3">
    <source>
        <dbReference type="EMBL" id="KAG5678353.1"/>
    </source>
</evidence>
<feature type="compositionally biased region" description="Polar residues" evidence="1">
    <location>
        <begin position="161"/>
        <end position="171"/>
    </location>
</feature>
<evidence type="ECO:0000259" key="2">
    <source>
        <dbReference type="SMART" id="SM00735"/>
    </source>
</evidence>
<dbReference type="EMBL" id="JADBJN010000002">
    <property type="protein sequence ID" value="KAG5678353.1"/>
    <property type="molecule type" value="Genomic_DNA"/>
</dbReference>
<keyword evidence="4" id="KW-1185">Reference proteome</keyword>
<evidence type="ECO:0000256" key="1">
    <source>
        <dbReference type="SAM" id="MobiDB-lite"/>
    </source>
</evidence>
<protein>
    <recommendedName>
        <fullName evidence="2">Zasp-like motif domain-containing protein</fullName>
    </recommendedName>
</protein>
<dbReference type="SMART" id="SM00735">
    <property type="entry name" value="ZM"/>
    <property type="match status" value="1"/>
</dbReference>
<dbReference type="InterPro" id="IPR031847">
    <property type="entry name" value="PDLI1-4/Zasp-like_mid"/>
</dbReference>
<evidence type="ECO:0000313" key="4">
    <source>
        <dbReference type="Proteomes" id="UP001107558"/>
    </source>
</evidence>
<comment type="caution">
    <text evidence="3">The sequence shown here is derived from an EMBL/GenBank/DDBJ whole genome shotgun (WGS) entry which is preliminary data.</text>
</comment>
<organism evidence="3 4">
    <name type="scientific">Polypedilum vanderplanki</name>
    <name type="common">Sleeping chironomid midge</name>
    <dbReference type="NCBI Taxonomy" id="319348"/>
    <lineage>
        <taxon>Eukaryota</taxon>
        <taxon>Metazoa</taxon>
        <taxon>Ecdysozoa</taxon>
        <taxon>Arthropoda</taxon>
        <taxon>Hexapoda</taxon>
        <taxon>Insecta</taxon>
        <taxon>Pterygota</taxon>
        <taxon>Neoptera</taxon>
        <taxon>Endopterygota</taxon>
        <taxon>Diptera</taxon>
        <taxon>Nematocera</taxon>
        <taxon>Chironomoidea</taxon>
        <taxon>Chironomidae</taxon>
        <taxon>Chironominae</taxon>
        <taxon>Polypedilum</taxon>
        <taxon>Polypedilum</taxon>
    </lineage>
</organism>
<feature type="domain" description="Zasp-like motif" evidence="2">
    <location>
        <begin position="7"/>
        <end position="32"/>
    </location>
</feature>
<dbReference type="AlphaFoldDB" id="A0A9J6C8G5"/>
<dbReference type="InterPro" id="IPR006643">
    <property type="entry name" value="Zasp-like_motif"/>
</dbReference>
<dbReference type="Proteomes" id="UP001107558">
    <property type="component" value="Chromosome 2"/>
</dbReference>